<sequence length="186" mass="18949">MATSRAGFGVAVILALCCVVRSLATAYTVGDTSGWTLGFDYSTWASDKTFTVGDNLVFNYGSTHTVAEVSGSDYKACSATNAITSDSSGSTKIPLKTTGSHYFICGVSSHCSSGMKMAITVTSKSSATPSSGTTNSPASSSSSSSSGTSSRNTPSTNVPETSSSVNLSPFDVVFSSMVAIFILVVS</sequence>
<evidence type="ECO:0000256" key="4">
    <source>
        <dbReference type="SAM" id="SignalP"/>
    </source>
</evidence>
<feature type="domain" description="Phytocyanin" evidence="5">
    <location>
        <begin position="25"/>
        <end position="123"/>
    </location>
</feature>
<comment type="caution">
    <text evidence="6">The sequence shown here is derived from an EMBL/GenBank/DDBJ whole genome shotgun (WGS) entry which is preliminary data.</text>
</comment>
<keyword evidence="4" id="KW-0732">Signal</keyword>
<dbReference type="PANTHER" id="PTHR33021:SF193">
    <property type="entry name" value="OS06G0218600 PROTEIN"/>
    <property type="match status" value="1"/>
</dbReference>
<dbReference type="GO" id="GO:0005886">
    <property type="term" value="C:plasma membrane"/>
    <property type="evidence" value="ECO:0007669"/>
    <property type="project" value="TreeGrafter"/>
</dbReference>
<protein>
    <submittedName>
        <fullName evidence="6">Phytocyanin domain</fullName>
    </submittedName>
</protein>
<feature type="chain" id="PRO_5043006427" evidence="4">
    <location>
        <begin position="27"/>
        <end position="186"/>
    </location>
</feature>
<keyword evidence="7" id="KW-1185">Reference proteome</keyword>
<evidence type="ECO:0000256" key="1">
    <source>
        <dbReference type="ARBA" id="ARBA00022723"/>
    </source>
</evidence>
<dbReference type="EMBL" id="JBAMMX010000005">
    <property type="protein sequence ID" value="KAK6940198.1"/>
    <property type="molecule type" value="Genomic_DNA"/>
</dbReference>
<dbReference type="GO" id="GO:0046872">
    <property type="term" value="F:metal ion binding"/>
    <property type="evidence" value="ECO:0007669"/>
    <property type="project" value="UniProtKB-KW"/>
</dbReference>
<accession>A0AAN8W5D4</accession>
<evidence type="ECO:0000313" key="6">
    <source>
        <dbReference type="EMBL" id="KAK6940198.1"/>
    </source>
</evidence>
<evidence type="ECO:0000313" key="7">
    <source>
        <dbReference type="Proteomes" id="UP001370490"/>
    </source>
</evidence>
<keyword evidence="1" id="KW-0479">Metal-binding</keyword>
<dbReference type="InterPro" id="IPR008972">
    <property type="entry name" value="Cupredoxin"/>
</dbReference>
<dbReference type="Pfam" id="PF02298">
    <property type="entry name" value="Cu_bind_like"/>
    <property type="match status" value="1"/>
</dbReference>
<evidence type="ECO:0000256" key="3">
    <source>
        <dbReference type="SAM" id="MobiDB-lite"/>
    </source>
</evidence>
<organism evidence="6 7">
    <name type="scientific">Dillenia turbinata</name>
    <dbReference type="NCBI Taxonomy" id="194707"/>
    <lineage>
        <taxon>Eukaryota</taxon>
        <taxon>Viridiplantae</taxon>
        <taxon>Streptophyta</taxon>
        <taxon>Embryophyta</taxon>
        <taxon>Tracheophyta</taxon>
        <taxon>Spermatophyta</taxon>
        <taxon>Magnoliopsida</taxon>
        <taxon>eudicotyledons</taxon>
        <taxon>Gunneridae</taxon>
        <taxon>Pentapetalae</taxon>
        <taxon>Dilleniales</taxon>
        <taxon>Dilleniaceae</taxon>
        <taxon>Dillenia</taxon>
    </lineage>
</organism>
<dbReference type="PROSITE" id="PS51485">
    <property type="entry name" value="PHYTOCYANIN"/>
    <property type="match status" value="1"/>
</dbReference>
<keyword evidence="2" id="KW-0325">Glycoprotein</keyword>
<feature type="compositionally biased region" description="Low complexity" evidence="3">
    <location>
        <begin position="125"/>
        <end position="157"/>
    </location>
</feature>
<name>A0AAN8W5D4_9MAGN</name>
<dbReference type="PANTHER" id="PTHR33021">
    <property type="entry name" value="BLUE COPPER PROTEIN"/>
    <property type="match status" value="1"/>
</dbReference>
<dbReference type="GO" id="GO:0009055">
    <property type="term" value="F:electron transfer activity"/>
    <property type="evidence" value="ECO:0007669"/>
    <property type="project" value="InterPro"/>
</dbReference>
<feature type="signal peptide" evidence="4">
    <location>
        <begin position="1"/>
        <end position="26"/>
    </location>
</feature>
<dbReference type="FunFam" id="2.60.40.420:FF:000003">
    <property type="entry name" value="Blue copper"/>
    <property type="match status" value="1"/>
</dbReference>
<dbReference type="SUPFAM" id="SSF49503">
    <property type="entry name" value="Cupredoxins"/>
    <property type="match status" value="1"/>
</dbReference>
<feature type="region of interest" description="Disordered" evidence="3">
    <location>
        <begin position="124"/>
        <end position="163"/>
    </location>
</feature>
<reference evidence="6 7" key="1">
    <citation type="submission" date="2023-12" db="EMBL/GenBank/DDBJ databases">
        <title>A high-quality genome assembly for Dillenia turbinata (Dilleniales).</title>
        <authorList>
            <person name="Chanderbali A."/>
        </authorList>
    </citation>
    <scope>NUCLEOTIDE SEQUENCE [LARGE SCALE GENOMIC DNA]</scope>
    <source>
        <strain evidence="6">LSX21</strain>
        <tissue evidence="6">Leaf</tissue>
    </source>
</reference>
<evidence type="ECO:0000256" key="2">
    <source>
        <dbReference type="ARBA" id="ARBA00023180"/>
    </source>
</evidence>
<dbReference type="AlphaFoldDB" id="A0AAN8W5D4"/>
<dbReference type="CDD" id="cd04216">
    <property type="entry name" value="Phytocyanin"/>
    <property type="match status" value="1"/>
</dbReference>
<dbReference type="InterPro" id="IPR003245">
    <property type="entry name" value="Phytocyanin_dom"/>
</dbReference>
<dbReference type="InterPro" id="IPR039391">
    <property type="entry name" value="Phytocyanin-like"/>
</dbReference>
<evidence type="ECO:0000259" key="5">
    <source>
        <dbReference type="PROSITE" id="PS51485"/>
    </source>
</evidence>
<proteinExistence type="predicted"/>
<dbReference type="Proteomes" id="UP001370490">
    <property type="component" value="Unassembled WGS sequence"/>
</dbReference>
<dbReference type="Gene3D" id="2.60.40.420">
    <property type="entry name" value="Cupredoxins - blue copper proteins"/>
    <property type="match status" value="1"/>
</dbReference>
<gene>
    <name evidence="6" type="ORF">RJ641_029729</name>
</gene>